<organism evidence="2 3">
    <name type="scientific">Pectobacterium phage vB_PcaM_CBB</name>
    <dbReference type="NCBI Taxonomy" id="2772511"/>
    <lineage>
        <taxon>Viruses</taxon>
        <taxon>Duplodnaviria</taxon>
        <taxon>Heunggongvirae</taxon>
        <taxon>Uroviricota</taxon>
        <taxon>Caudoviricetes</taxon>
        <taxon>Mimasvirus</taxon>
        <taxon>Mimasvirus CBB</taxon>
    </lineage>
</organism>
<sequence>MLEVLAYIALIYCIGAIITFGVLTFVHDGVSDTFGIGMMITAAMAFFWPFTVPVMIHVEWEERQSKRKKDGKGRN</sequence>
<keyword evidence="1" id="KW-1133">Transmembrane helix</keyword>
<reference evidence="3" key="1">
    <citation type="submission" date="2016-01" db="EMBL/GenBank/DDBJ databases">
        <title>Isolation and Characterization of Enterobacteria phage CBB.</title>
        <authorList>
            <person name="Buttimer C.T.H."/>
            <person name="Hendrix H."/>
            <person name="Alexandre H."/>
            <person name="O'Mahony J."/>
            <person name="Lavigne R."/>
            <person name="Coffey A."/>
        </authorList>
    </citation>
    <scope>NUCLEOTIDE SEQUENCE [LARGE SCALE GENOMIC DNA]</scope>
</reference>
<feature type="transmembrane region" description="Helical" evidence="1">
    <location>
        <begin position="7"/>
        <end position="27"/>
    </location>
</feature>
<accession>A0A1L2CUH4</accession>
<evidence type="ECO:0000313" key="2">
    <source>
        <dbReference type="EMBL" id="AMM43657.1"/>
    </source>
</evidence>
<dbReference type="Proteomes" id="UP000223891">
    <property type="component" value="Segment"/>
</dbReference>
<keyword evidence="1" id="KW-0472">Membrane</keyword>
<keyword evidence="3" id="KW-1185">Reference proteome</keyword>
<keyword evidence="1" id="KW-0812">Transmembrane</keyword>
<evidence type="ECO:0000313" key="3">
    <source>
        <dbReference type="Proteomes" id="UP000223891"/>
    </source>
</evidence>
<feature type="transmembrane region" description="Helical" evidence="1">
    <location>
        <begin position="33"/>
        <end position="58"/>
    </location>
</feature>
<proteinExistence type="predicted"/>
<protein>
    <submittedName>
        <fullName evidence="2">Putative membrane protein</fullName>
    </submittedName>
</protein>
<evidence type="ECO:0000256" key="1">
    <source>
        <dbReference type="SAM" id="Phobius"/>
    </source>
</evidence>
<name>A0A1L2CUH4_9CAUD</name>
<gene>
    <name evidence="2" type="ORF">CBB_92</name>
</gene>
<dbReference type="EMBL" id="KU574722">
    <property type="protein sequence ID" value="AMM43657.1"/>
    <property type="molecule type" value="Genomic_DNA"/>
</dbReference>